<feature type="transmembrane region" description="Helical" evidence="10">
    <location>
        <begin position="360"/>
        <end position="382"/>
    </location>
</feature>
<feature type="region of interest" description="Disordered" evidence="9">
    <location>
        <begin position="28"/>
        <end position="60"/>
    </location>
</feature>
<feature type="domain" description="Cyclic nucleotide-binding" evidence="11">
    <location>
        <begin position="464"/>
        <end position="568"/>
    </location>
</feature>
<dbReference type="GO" id="GO:0005737">
    <property type="term" value="C:cytoplasm"/>
    <property type="evidence" value="ECO:0007669"/>
    <property type="project" value="InterPro"/>
</dbReference>
<evidence type="ECO:0000256" key="7">
    <source>
        <dbReference type="ARBA" id="ARBA00023286"/>
    </source>
</evidence>
<keyword evidence="12" id="KW-1185">Reference proteome</keyword>
<keyword evidence="8" id="KW-0407">Ion channel</keyword>
<dbReference type="PANTHER" id="PTHR45638">
    <property type="entry name" value="CYCLIC NUCLEOTIDE-GATED CATION CHANNEL SUBUNIT A"/>
    <property type="match status" value="1"/>
</dbReference>
<dbReference type="InterPro" id="IPR000595">
    <property type="entry name" value="cNMP-bd_dom"/>
</dbReference>
<dbReference type="CDD" id="cd00038">
    <property type="entry name" value="CAP_ED"/>
    <property type="match status" value="1"/>
</dbReference>
<comment type="subcellular location">
    <subcellularLocation>
        <location evidence="1">Membrane</location>
        <topology evidence="1">Multi-pass membrane protein</topology>
    </subcellularLocation>
</comment>
<reference evidence="13" key="1">
    <citation type="submission" date="2022-11" db="UniProtKB">
        <authorList>
            <consortium name="WormBaseParasite"/>
        </authorList>
    </citation>
    <scope>IDENTIFICATION</scope>
</reference>
<dbReference type="InterPro" id="IPR027267">
    <property type="entry name" value="AH/BAR_dom_sf"/>
</dbReference>
<dbReference type="Gene3D" id="1.10.287.630">
    <property type="entry name" value="Helix hairpin bin"/>
    <property type="match status" value="1"/>
</dbReference>
<keyword evidence="2" id="KW-0813">Transport</keyword>
<evidence type="ECO:0000256" key="8">
    <source>
        <dbReference type="ARBA" id="ARBA00023303"/>
    </source>
</evidence>
<dbReference type="Gene3D" id="2.60.120.10">
    <property type="entry name" value="Jelly Rolls"/>
    <property type="match status" value="1"/>
</dbReference>
<dbReference type="GO" id="GO:0044877">
    <property type="term" value="F:protein-containing complex binding"/>
    <property type="evidence" value="ECO:0007669"/>
    <property type="project" value="TreeGrafter"/>
</dbReference>
<dbReference type="SUPFAM" id="SSF103657">
    <property type="entry name" value="BAR/IMD domain-like"/>
    <property type="match status" value="1"/>
</dbReference>
<dbReference type="Pfam" id="PF03114">
    <property type="entry name" value="BAR"/>
    <property type="match status" value="1"/>
</dbReference>
<keyword evidence="4 10" id="KW-1133">Transmembrane helix</keyword>
<evidence type="ECO:0000256" key="2">
    <source>
        <dbReference type="ARBA" id="ARBA00022448"/>
    </source>
</evidence>
<dbReference type="InterPro" id="IPR018490">
    <property type="entry name" value="cNMP-bd_dom_sf"/>
</dbReference>
<dbReference type="GO" id="GO:0005222">
    <property type="term" value="F:intracellularly cAMP-activated cation channel activity"/>
    <property type="evidence" value="ECO:0007669"/>
    <property type="project" value="TreeGrafter"/>
</dbReference>
<dbReference type="Pfam" id="PF00520">
    <property type="entry name" value="Ion_trans"/>
    <property type="match status" value="1"/>
</dbReference>
<evidence type="ECO:0000256" key="5">
    <source>
        <dbReference type="ARBA" id="ARBA00023065"/>
    </source>
</evidence>
<keyword evidence="5" id="KW-0406">Ion transport</keyword>
<dbReference type="GO" id="GO:0030553">
    <property type="term" value="F:cGMP binding"/>
    <property type="evidence" value="ECO:0007669"/>
    <property type="project" value="TreeGrafter"/>
</dbReference>
<dbReference type="SMART" id="SM00721">
    <property type="entry name" value="BAR"/>
    <property type="match status" value="1"/>
</dbReference>
<evidence type="ECO:0000256" key="1">
    <source>
        <dbReference type="ARBA" id="ARBA00004141"/>
    </source>
</evidence>
<dbReference type="PANTHER" id="PTHR45638:SF1">
    <property type="entry name" value="CYCLIC NUCLEOTIDE-GATED ION CHANNEL SUBUNIT B, ISOFORM A"/>
    <property type="match status" value="1"/>
</dbReference>
<proteinExistence type="predicted"/>
<dbReference type="Gene3D" id="1.10.287.70">
    <property type="match status" value="1"/>
</dbReference>
<sequence>LLAPSEELNAVIKTRLRQLRQSFTQRTETIRKRELTPKEEEESESSNEETTDAEASTTLNETPLVPLDFGVAEDKRKFTLWHNPSRYLHIQRPSCLIPLSPNKVPFLKTNDVRAFYLVVVDDGGNLVPSQNEVEVLGLPMSDSTTWRFRLPSWLPTPADFVEATIEPTGLFYIIWLFFVMLAFIYNGVAIPFREAFDIYDGVEYQNSWLTCDSVADAIYLADLIIIKPRIQFIENGFVMLDVASVIPFDLLDLIHGKPTARYRILRFLKFPVMLEFFDRTDLRVSAGFAVRLAKTIIYLIYVIHVESCGYYAFNRIHGLNASDWSIGNQNNNPYIYSFYVATKMATSIGNLPHATNSLEFIFMTVYWLTGVYISAILIGQVIDILDSKSAEKEAYKKLMNATLTYLKRIRAPERDIDMVRTWFNHNWNQQKTLDENMLIDALPLKLKKDVLVDVHYKTLSKVSLFKNCEKTMIFDLICKLKPVLFLPGALICEKGEVGMEMYIVKQGFVEVVGGPDNSIVYVTLKEGSVFGEISLLALKGKNIRTATVRSKGYSTLFRLTKSDFEEAMKNYPTAYNHLKRKAQKMLTKDKRKADEKAKAIEVKEVKEMEEIGPNGSLEIIPDYRKLPKMSMAVDQIMERIKSCRLQNVEKSGVEPDDEATLNEDLSSLPEESVSSIDSEGNLQELLSLNASQMAAFGKFIDAASTAFSRASQFTDEIRGAASRSNHPDDIVADFDTADRLKKVCDKLQSGITAWLNPNPADRMQDMVLEKFDAKKQPKLTSAELLGKLEQDLAAELFQSSADDVLRVMLSQYGQVQMDIGTAERLLISEVQKGILVTTKYYLDTVWPSINTQRRSLELARLDFDAARKKKESCTSEEKIRPLLAALEVAQTKYNEQIVATRQVVGQLQSIQEGLSDGLKAMAAAQARYYSTCQEQLRQLTGKFDSSDRLQTRHDSVNCHSAINNAV</sequence>
<dbReference type="InterPro" id="IPR018488">
    <property type="entry name" value="cNMP-bd_CS"/>
</dbReference>
<dbReference type="SUPFAM" id="SSF81324">
    <property type="entry name" value="Voltage-gated potassium channels"/>
    <property type="match status" value="1"/>
</dbReference>
<dbReference type="Proteomes" id="UP000887562">
    <property type="component" value="Unplaced"/>
</dbReference>
<dbReference type="GO" id="GO:0005886">
    <property type="term" value="C:plasma membrane"/>
    <property type="evidence" value="ECO:0007669"/>
    <property type="project" value="TreeGrafter"/>
</dbReference>
<evidence type="ECO:0000313" key="13">
    <source>
        <dbReference type="WBParaSite" id="maker-E.canG7_contigs_6680-snap-gene-0.20-mRNA-1"/>
    </source>
</evidence>
<evidence type="ECO:0000256" key="6">
    <source>
        <dbReference type="ARBA" id="ARBA00023136"/>
    </source>
</evidence>
<feature type="transmembrane region" description="Helical" evidence="10">
    <location>
        <begin position="169"/>
        <end position="188"/>
    </location>
</feature>
<keyword evidence="3 10" id="KW-0812">Transmembrane</keyword>
<dbReference type="InterPro" id="IPR014710">
    <property type="entry name" value="RmlC-like_jellyroll"/>
</dbReference>
<dbReference type="PROSITE" id="PS00888">
    <property type="entry name" value="CNMP_BINDING_1"/>
    <property type="match status" value="1"/>
</dbReference>
<dbReference type="PROSITE" id="PS50042">
    <property type="entry name" value="CNMP_BINDING_3"/>
    <property type="match status" value="1"/>
</dbReference>
<dbReference type="Gene3D" id="1.20.1270.60">
    <property type="entry name" value="Arfaptin homology (AH) domain/BAR domain"/>
    <property type="match status" value="1"/>
</dbReference>
<dbReference type="FunFam" id="1.10.287.630:FF:000001">
    <property type="entry name" value="Cyclic nucleotide-gated channel alpha 3"/>
    <property type="match status" value="1"/>
</dbReference>
<dbReference type="InterPro" id="IPR050866">
    <property type="entry name" value="CNG_cation_channel"/>
</dbReference>
<dbReference type="InterPro" id="IPR005821">
    <property type="entry name" value="Ion_trans_dom"/>
</dbReference>
<accession>A0A915EY85</accession>
<protein>
    <submittedName>
        <fullName evidence="13">Cyclic nucleotide-binding domain-containing protein</fullName>
    </submittedName>
</protein>
<evidence type="ECO:0000256" key="3">
    <source>
        <dbReference type="ARBA" id="ARBA00022692"/>
    </source>
</evidence>
<dbReference type="SUPFAM" id="SSF51206">
    <property type="entry name" value="cAMP-binding domain-like"/>
    <property type="match status" value="1"/>
</dbReference>
<dbReference type="InterPro" id="IPR004148">
    <property type="entry name" value="BAR_dom"/>
</dbReference>
<evidence type="ECO:0000256" key="4">
    <source>
        <dbReference type="ARBA" id="ARBA00022989"/>
    </source>
</evidence>
<evidence type="ECO:0000256" key="9">
    <source>
        <dbReference type="SAM" id="MobiDB-lite"/>
    </source>
</evidence>
<feature type="compositionally biased region" description="Basic and acidic residues" evidence="9">
    <location>
        <begin position="28"/>
        <end position="38"/>
    </location>
</feature>
<name>A0A915EY85_9CEST</name>
<dbReference type="GO" id="GO:0017071">
    <property type="term" value="C:intracellular cyclic nucleotide activated cation channel complex"/>
    <property type="evidence" value="ECO:0007669"/>
    <property type="project" value="TreeGrafter"/>
</dbReference>
<dbReference type="Pfam" id="PF00027">
    <property type="entry name" value="cNMP_binding"/>
    <property type="match status" value="1"/>
</dbReference>
<dbReference type="SMART" id="SM00100">
    <property type="entry name" value="cNMP"/>
    <property type="match status" value="1"/>
</dbReference>
<organism evidence="12 13">
    <name type="scientific">Echinococcus canadensis</name>
    <dbReference type="NCBI Taxonomy" id="519352"/>
    <lineage>
        <taxon>Eukaryota</taxon>
        <taxon>Metazoa</taxon>
        <taxon>Spiralia</taxon>
        <taxon>Lophotrochozoa</taxon>
        <taxon>Platyhelminthes</taxon>
        <taxon>Cestoda</taxon>
        <taxon>Eucestoda</taxon>
        <taxon>Cyclophyllidea</taxon>
        <taxon>Taeniidae</taxon>
        <taxon>Echinococcus</taxon>
        <taxon>Echinococcus canadensis group</taxon>
    </lineage>
</organism>
<dbReference type="AlphaFoldDB" id="A0A915EY85"/>
<keyword evidence="6 10" id="KW-0472">Membrane</keyword>
<dbReference type="GO" id="GO:0005223">
    <property type="term" value="F:intracellularly cGMP-activated cation channel activity"/>
    <property type="evidence" value="ECO:0007669"/>
    <property type="project" value="TreeGrafter"/>
</dbReference>
<dbReference type="FunFam" id="2.60.120.10:FF:000020">
    <property type="entry name" value="Cyclic nucleotide-gated channel beta 3"/>
    <property type="match status" value="1"/>
</dbReference>
<evidence type="ECO:0000313" key="12">
    <source>
        <dbReference type="Proteomes" id="UP000887562"/>
    </source>
</evidence>
<evidence type="ECO:0000256" key="10">
    <source>
        <dbReference type="SAM" id="Phobius"/>
    </source>
</evidence>
<keyword evidence="7" id="KW-1071">Ligand-gated ion channel</keyword>
<dbReference type="PROSITE" id="PS00889">
    <property type="entry name" value="CNMP_BINDING_2"/>
    <property type="match status" value="1"/>
</dbReference>
<feature type="compositionally biased region" description="Acidic residues" evidence="9">
    <location>
        <begin position="39"/>
        <end position="52"/>
    </location>
</feature>
<dbReference type="WBParaSite" id="maker-E.canG7_contigs_6680-snap-gene-0.20-mRNA-1">
    <property type="protein sequence ID" value="maker-E.canG7_contigs_6680-snap-gene-0.20-mRNA-1"/>
    <property type="gene ID" value="EcG7_05203"/>
</dbReference>
<evidence type="ECO:0000259" key="11">
    <source>
        <dbReference type="PROSITE" id="PS50042"/>
    </source>
</evidence>